<dbReference type="Gene3D" id="1.20.1440.20">
    <property type="entry name" value="LemA-like domain"/>
    <property type="match status" value="1"/>
</dbReference>
<dbReference type="GO" id="GO:0016020">
    <property type="term" value="C:membrane"/>
    <property type="evidence" value="ECO:0007669"/>
    <property type="project" value="UniProtKB-SubCell"/>
</dbReference>
<dbReference type="EMBL" id="QGMY01000008">
    <property type="protein sequence ID" value="PWR71458.1"/>
    <property type="molecule type" value="Genomic_DNA"/>
</dbReference>
<dbReference type="PANTHER" id="PTHR34478:SF1">
    <property type="entry name" value="PROTEIN LEMA"/>
    <property type="match status" value="1"/>
</dbReference>
<proteinExistence type="inferred from homology"/>
<comment type="subcellular location">
    <subcellularLocation>
        <location evidence="1">Membrane</location>
        <topology evidence="1">Single-pass membrane protein</topology>
    </subcellularLocation>
</comment>
<reference evidence="6 7" key="1">
    <citation type="submission" date="2018-05" db="EMBL/GenBank/DDBJ databases">
        <title>Draft genome of Methanospirillum lacunae Ki8-1.</title>
        <authorList>
            <person name="Dueholm M.S."/>
            <person name="Nielsen P.H."/>
            <person name="Bakmann L.F."/>
            <person name="Otzen D.E."/>
        </authorList>
    </citation>
    <scope>NUCLEOTIDE SEQUENCE [LARGE SCALE GENOMIC DNA]</scope>
    <source>
        <strain evidence="6 7">Ki8-1</strain>
    </source>
</reference>
<gene>
    <name evidence="6" type="ORF">DK846_11380</name>
</gene>
<name>A0A2V2N4L7_9EURY</name>
<accession>A0A2V2N4L7</accession>
<organism evidence="6 7">
    <name type="scientific">Methanospirillum lacunae</name>
    <dbReference type="NCBI Taxonomy" id="668570"/>
    <lineage>
        <taxon>Archaea</taxon>
        <taxon>Methanobacteriati</taxon>
        <taxon>Methanobacteriota</taxon>
        <taxon>Stenosarchaea group</taxon>
        <taxon>Methanomicrobia</taxon>
        <taxon>Methanomicrobiales</taxon>
        <taxon>Methanospirillaceae</taxon>
        <taxon>Methanospirillum</taxon>
    </lineage>
</organism>
<evidence type="ECO:0000313" key="7">
    <source>
        <dbReference type="Proteomes" id="UP000245657"/>
    </source>
</evidence>
<dbReference type="InterPro" id="IPR007156">
    <property type="entry name" value="MamQ_LemA"/>
</dbReference>
<evidence type="ECO:0000256" key="3">
    <source>
        <dbReference type="ARBA" id="ARBA00022692"/>
    </source>
</evidence>
<evidence type="ECO:0000256" key="4">
    <source>
        <dbReference type="ARBA" id="ARBA00022989"/>
    </source>
</evidence>
<comment type="caution">
    <text evidence="6">The sequence shown here is derived from an EMBL/GenBank/DDBJ whole genome shotgun (WGS) entry which is preliminary data.</text>
</comment>
<dbReference type="InterPro" id="IPR023353">
    <property type="entry name" value="LemA-like_dom_sf"/>
</dbReference>
<dbReference type="PANTHER" id="PTHR34478">
    <property type="entry name" value="PROTEIN LEMA"/>
    <property type="match status" value="1"/>
</dbReference>
<dbReference type="OrthoDB" id="9363at2157"/>
<sequence>MILLIVAGVVVLAIIGLVIWAVSLYNRFFSLKNTHEATLGQIKVALKKRLDMIEQLLGAVKSYAAFEKDTLERVTAMRASVGSAGAGDLAGIEAESRSMLGRLFAVMENYPDLKTSQTVTSLMDSVKQVEDEIARQRYTANNVAEQFNTMMDTIPSNFIGKLAGLIKLQYLEFAGEDIEKRPDISF</sequence>
<keyword evidence="3" id="KW-0812">Transmembrane</keyword>
<keyword evidence="4" id="KW-1133">Transmembrane helix</keyword>
<dbReference type="GeneID" id="97550401"/>
<protein>
    <submittedName>
        <fullName evidence="6">Protein LemA</fullName>
    </submittedName>
</protein>
<evidence type="ECO:0000256" key="2">
    <source>
        <dbReference type="ARBA" id="ARBA00008854"/>
    </source>
</evidence>
<dbReference type="Pfam" id="PF04011">
    <property type="entry name" value="LemA"/>
    <property type="match status" value="1"/>
</dbReference>
<dbReference type="AlphaFoldDB" id="A0A2V2N4L7"/>
<dbReference type="SUPFAM" id="SSF140478">
    <property type="entry name" value="LemA-like"/>
    <property type="match status" value="1"/>
</dbReference>
<evidence type="ECO:0000256" key="5">
    <source>
        <dbReference type="ARBA" id="ARBA00023136"/>
    </source>
</evidence>
<keyword evidence="7" id="KW-1185">Reference proteome</keyword>
<dbReference type="RefSeq" id="WP_109969076.1">
    <property type="nucleotide sequence ID" value="NZ_CP176093.1"/>
</dbReference>
<evidence type="ECO:0000313" key="6">
    <source>
        <dbReference type="EMBL" id="PWR71458.1"/>
    </source>
</evidence>
<comment type="similarity">
    <text evidence="2">Belongs to the LemA family.</text>
</comment>
<keyword evidence="5" id="KW-0472">Membrane</keyword>
<dbReference type="Proteomes" id="UP000245657">
    <property type="component" value="Unassembled WGS sequence"/>
</dbReference>
<evidence type="ECO:0000256" key="1">
    <source>
        <dbReference type="ARBA" id="ARBA00004167"/>
    </source>
</evidence>